<dbReference type="OrthoDB" id="6291006at2"/>
<dbReference type="RefSeq" id="WP_070982950.1">
    <property type="nucleotide sequence ID" value="NZ_MKJU01000005.1"/>
</dbReference>
<feature type="transmembrane region" description="Helical" evidence="1">
    <location>
        <begin position="137"/>
        <end position="157"/>
    </location>
</feature>
<organism evidence="2 3">
    <name type="scientific">Pseudoalteromonas amylolytica</name>
    <dbReference type="NCBI Taxonomy" id="1859457"/>
    <lineage>
        <taxon>Bacteria</taxon>
        <taxon>Pseudomonadati</taxon>
        <taxon>Pseudomonadota</taxon>
        <taxon>Gammaproteobacteria</taxon>
        <taxon>Alteromonadales</taxon>
        <taxon>Pseudoalteromonadaceae</taxon>
        <taxon>Pseudoalteromonas</taxon>
    </lineage>
</organism>
<dbReference type="EMBL" id="MKJU01000005">
    <property type="protein sequence ID" value="OHU92945.1"/>
    <property type="molecule type" value="Genomic_DNA"/>
</dbReference>
<dbReference type="Proteomes" id="UP000179786">
    <property type="component" value="Unassembled WGS sequence"/>
</dbReference>
<keyword evidence="1" id="KW-0812">Transmembrane</keyword>
<dbReference type="AlphaFoldDB" id="A0A1S1N0L0"/>
<name>A0A1S1N0L0_9GAMM</name>
<reference evidence="2 3" key="1">
    <citation type="submission" date="2016-09" db="EMBL/GenBank/DDBJ databases">
        <title>Pseudoalteromonas amylolytica sp. nov., isolated from the surface seawater.</title>
        <authorList>
            <person name="Wu Y.-H."/>
            <person name="Cheng H."/>
            <person name="Jin X.-B."/>
            <person name="Wang C.-S."/>
            <person name="Xu X.-W."/>
        </authorList>
    </citation>
    <scope>NUCLEOTIDE SEQUENCE [LARGE SCALE GENOMIC DNA]</scope>
    <source>
        <strain evidence="2 3">JW1</strain>
    </source>
</reference>
<sequence>MTRQTQIKDFLQSISFRELTLTIDLLVSTYIGYFYLSSLYNATQEQLASASWLSSLLLQVVTYSVVLMVLSYLLLTFISDNELNQPLDVREKQIDLVGYKYKAHILQAGICIAIFQYQAQVNDWGPAIEYSVPYLPLHVMVAAFLLAEICSYVMQLFKGRTGDIYE</sequence>
<keyword evidence="1" id="KW-1133">Transmembrane helix</keyword>
<feature type="transmembrane region" description="Helical" evidence="1">
    <location>
        <begin position="52"/>
        <end position="78"/>
    </location>
</feature>
<keyword evidence="1" id="KW-0472">Membrane</keyword>
<comment type="caution">
    <text evidence="2">The sequence shown here is derived from an EMBL/GenBank/DDBJ whole genome shotgun (WGS) entry which is preliminary data.</text>
</comment>
<proteinExistence type="predicted"/>
<feature type="transmembrane region" description="Helical" evidence="1">
    <location>
        <begin position="21"/>
        <end position="40"/>
    </location>
</feature>
<evidence type="ECO:0000313" key="3">
    <source>
        <dbReference type="Proteomes" id="UP000179786"/>
    </source>
</evidence>
<feature type="transmembrane region" description="Helical" evidence="1">
    <location>
        <begin position="99"/>
        <end position="117"/>
    </location>
</feature>
<accession>A0A1S1N0L0</accession>
<keyword evidence="3" id="KW-1185">Reference proteome</keyword>
<gene>
    <name evidence="2" type="ORF">BET10_02740</name>
</gene>
<dbReference type="STRING" id="1859457.BET10_02740"/>
<protein>
    <submittedName>
        <fullName evidence="2">Uncharacterized protein</fullName>
    </submittedName>
</protein>
<evidence type="ECO:0000313" key="2">
    <source>
        <dbReference type="EMBL" id="OHU92945.1"/>
    </source>
</evidence>
<evidence type="ECO:0000256" key="1">
    <source>
        <dbReference type="SAM" id="Phobius"/>
    </source>
</evidence>